<name>A0ACC2IIR9_9PLEO</name>
<evidence type="ECO:0000313" key="2">
    <source>
        <dbReference type="Proteomes" id="UP001153331"/>
    </source>
</evidence>
<proteinExistence type="predicted"/>
<sequence length="239" mass="27085">MMSPPNSGKHLHLQRPFVDINPTSFANIVQSGDAPTMSKIKKESKGTFNFVTRQTESPLLCLPAELRNIVYAYTLGGNTWSINVSGGQAMSRADNAFKYALAILRVNRQIYEEAHLFPYIYNTFQGRHSGHLRVWIQSLSTVHRESIVCIKHCQRSYLIRGTNGVDVSPVFWMDTPHMTQWRLNGLRRIEIEIALNKWGLDIDEAESKAAKVVVLAKLRRLVEEEHPGVTIDVALRPGF</sequence>
<reference evidence="1" key="1">
    <citation type="submission" date="2022-11" db="EMBL/GenBank/DDBJ databases">
        <title>Genome Sequence of Boeremia exigua.</title>
        <authorList>
            <person name="Buettner E."/>
        </authorList>
    </citation>
    <scope>NUCLEOTIDE SEQUENCE</scope>
    <source>
        <strain evidence="1">CU02</strain>
    </source>
</reference>
<organism evidence="1 2">
    <name type="scientific">Boeremia exigua</name>
    <dbReference type="NCBI Taxonomy" id="749465"/>
    <lineage>
        <taxon>Eukaryota</taxon>
        <taxon>Fungi</taxon>
        <taxon>Dikarya</taxon>
        <taxon>Ascomycota</taxon>
        <taxon>Pezizomycotina</taxon>
        <taxon>Dothideomycetes</taxon>
        <taxon>Pleosporomycetidae</taxon>
        <taxon>Pleosporales</taxon>
        <taxon>Pleosporineae</taxon>
        <taxon>Didymellaceae</taxon>
        <taxon>Boeremia</taxon>
    </lineage>
</organism>
<keyword evidence="2" id="KW-1185">Reference proteome</keyword>
<evidence type="ECO:0000313" key="1">
    <source>
        <dbReference type="EMBL" id="KAJ8115083.1"/>
    </source>
</evidence>
<comment type="caution">
    <text evidence="1">The sequence shown here is derived from an EMBL/GenBank/DDBJ whole genome shotgun (WGS) entry which is preliminary data.</text>
</comment>
<dbReference type="Proteomes" id="UP001153331">
    <property type="component" value="Unassembled WGS sequence"/>
</dbReference>
<protein>
    <submittedName>
        <fullName evidence="1">Uncharacterized protein</fullName>
    </submittedName>
</protein>
<gene>
    <name evidence="1" type="ORF">OPT61_g3192</name>
</gene>
<accession>A0ACC2IIR9</accession>
<dbReference type="EMBL" id="JAPHNI010000159">
    <property type="protein sequence ID" value="KAJ8115083.1"/>
    <property type="molecule type" value="Genomic_DNA"/>
</dbReference>